<reference evidence="1 2" key="1">
    <citation type="submission" date="2020-12" db="EMBL/GenBank/DDBJ databases">
        <title>YIM B01967 draft genome.</title>
        <authorList>
            <person name="Yan X."/>
        </authorList>
    </citation>
    <scope>NUCLEOTIDE SEQUENCE [LARGE SCALE GENOMIC DNA]</scope>
    <source>
        <strain evidence="1 2">YIM B01967</strain>
    </source>
</reference>
<dbReference type="RefSeq" id="WP_200750195.1">
    <property type="nucleotide sequence ID" value="NZ_JAEOAH010000042.1"/>
</dbReference>
<gene>
    <name evidence="1" type="ORF">JFL43_18640</name>
</gene>
<organism evidence="1 2">
    <name type="scientific">Viridibacillus soli</name>
    <dbReference type="NCBI Taxonomy" id="2798301"/>
    <lineage>
        <taxon>Bacteria</taxon>
        <taxon>Bacillati</taxon>
        <taxon>Bacillota</taxon>
        <taxon>Bacilli</taxon>
        <taxon>Bacillales</taxon>
        <taxon>Caryophanaceae</taxon>
        <taxon>Viridibacillus</taxon>
    </lineage>
</organism>
<protein>
    <submittedName>
        <fullName evidence="1">Uncharacterized protein</fullName>
    </submittedName>
</protein>
<sequence>MIESITINELQEAQKHTNFVILIPKLPAPYSIENISLRKESSKVRSSIRFEIKNEKRIIRIKQFFYDWAIPVITADTNLIHQGQSFNIDGIVGFIGIDYKGNQAACFARWFTNIELSVLKGVYDEEEILLILKMLEPVNESFIEGLGKQSFSTSSFTSRFKKPKWDKEDEVTRVSWFENDITFLKELLLEIPISPPHRYDDYFLDSIGYQDHHTGTELHLLYRSQLNYTDGLWLWIAPKSLSDPLPTRTGNKIGKRQSWNIKKISCDFLGVPIQEIFLCRQNTSYSGWAIHWERDKYTYHLYIRPSTVFKLSQIKDFLTLLHT</sequence>
<proteinExistence type="predicted"/>
<evidence type="ECO:0000313" key="1">
    <source>
        <dbReference type="EMBL" id="MBK3496842.1"/>
    </source>
</evidence>
<evidence type="ECO:0000313" key="2">
    <source>
        <dbReference type="Proteomes" id="UP000618943"/>
    </source>
</evidence>
<comment type="caution">
    <text evidence="1">The sequence shown here is derived from an EMBL/GenBank/DDBJ whole genome shotgun (WGS) entry which is preliminary data.</text>
</comment>
<keyword evidence="2" id="KW-1185">Reference proteome</keyword>
<dbReference type="Proteomes" id="UP000618943">
    <property type="component" value="Unassembled WGS sequence"/>
</dbReference>
<accession>A0ABS1HCM8</accession>
<name>A0ABS1HCM8_9BACL</name>
<dbReference type="EMBL" id="JAEOAH010000042">
    <property type="protein sequence ID" value="MBK3496842.1"/>
    <property type="molecule type" value="Genomic_DNA"/>
</dbReference>